<dbReference type="GO" id="GO:0031119">
    <property type="term" value="P:tRNA pseudouridine synthesis"/>
    <property type="evidence" value="ECO:0007669"/>
    <property type="project" value="UniProtKB-UniRule"/>
</dbReference>
<keyword evidence="3 5" id="KW-0819">tRNA processing</keyword>
<feature type="active site" description="Nucleophile" evidence="5">
    <location>
        <position position="56"/>
    </location>
</feature>
<dbReference type="InterPro" id="IPR020103">
    <property type="entry name" value="PsdUridine_synth_cat_dom_sf"/>
</dbReference>
<sequence length="299" mass="33241">MKSVILQEGRKTGIMHKVMDSILLIQKPAGITSFDAVRRCRNIFHEKKAGHTGTLDPQASGLMIILLGKYTKLAPYCACDHKHYLAEFRLGTKYSTGDVFGEPLDRKAPADHSIDELNEAARSLTGKIIQIPPMYSAVHVGGHKLYEYARKGKEVERPGRLVTVNSLSIGKKDEETWTMDAIVSSGTYIRTLIEDLGNLIGEYAAMSALQRTGIEGLSLSDANTFEQLETDPVYAEPYQVLKPSLPLVSIQDPESVLHGRPLKLDREENEVIIIDGSKKILAAYQKRDDGLYHCERGLF</sequence>
<reference evidence="7 8" key="1">
    <citation type="submission" date="2019-08" db="EMBL/GenBank/DDBJ databases">
        <title>In-depth cultivation of the pig gut microbiome towards novel bacterial diversity and tailored functional studies.</title>
        <authorList>
            <person name="Wylensek D."/>
            <person name="Hitch T.C.A."/>
            <person name="Clavel T."/>
        </authorList>
    </citation>
    <scope>NUCLEOTIDE SEQUENCE [LARGE SCALE GENOMIC DNA]</scope>
    <source>
        <strain evidence="7 8">Oil+RF-744-GAM-WT-6</strain>
    </source>
</reference>
<feature type="domain" description="Pseudouridine synthase II N-terminal" evidence="6">
    <location>
        <begin position="41"/>
        <end position="189"/>
    </location>
</feature>
<dbReference type="HAMAP" id="MF_01080">
    <property type="entry name" value="TruB_bact"/>
    <property type="match status" value="1"/>
</dbReference>
<evidence type="ECO:0000256" key="2">
    <source>
        <dbReference type="ARBA" id="ARBA00005642"/>
    </source>
</evidence>
<evidence type="ECO:0000256" key="4">
    <source>
        <dbReference type="ARBA" id="ARBA00023235"/>
    </source>
</evidence>
<dbReference type="Gene3D" id="3.30.2350.10">
    <property type="entry name" value="Pseudouridine synthase"/>
    <property type="match status" value="1"/>
</dbReference>
<comment type="similarity">
    <text evidence="2 5">Belongs to the pseudouridine synthase TruB family. Type 1 subfamily.</text>
</comment>
<dbReference type="GO" id="GO:0003723">
    <property type="term" value="F:RNA binding"/>
    <property type="evidence" value="ECO:0007669"/>
    <property type="project" value="InterPro"/>
</dbReference>
<evidence type="ECO:0000313" key="8">
    <source>
        <dbReference type="Proteomes" id="UP000461880"/>
    </source>
</evidence>
<dbReference type="GO" id="GO:1990481">
    <property type="term" value="P:mRNA pseudouridine synthesis"/>
    <property type="evidence" value="ECO:0007669"/>
    <property type="project" value="TreeGrafter"/>
</dbReference>
<evidence type="ECO:0000256" key="5">
    <source>
        <dbReference type="HAMAP-Rule" id="MF_01080"/>
    </source>
</evidence>
<dbReference type="PANTHER" id="PTHR13767:SF2">
    <property type="entry name" value="PSEUDOURIDYLATE SYNTHASE TRUB1"/>
    <property type="match status" value="1"/>
</dbReference>
<evidence type="ECO:0000256" key="1">
    <source>
        <dbReference type="ARBA" id="ARBA00000385"/>
    </source>
</evidence>
<dbReference type="GO" id="GO:0160148">
    <property type="term" value="F:tRNA pseudouridine(55) synthase activity"/>
    <property type="evidence" value="ECO:0007669"/>
    <property type="project" value="UniProtKB-EC"/>
</dbReference>
<protein>
    <recommendedName>
        <fullName evidence="5">tRNA pseudouridine synthase B</fullName>
        <ecNumber evidence="5">5.4.99.25</ecNumber>
    </recommendedName>
    <alternativeName>
        <fullName evidence="5">tRNA pseudouridine(55) synthase</fullName>
        <shortName evidence="5">Psi55 synthase</shortName>
    </alternativeName>
    <alternativeName>
        <fullName evidence="5">tRNA pseudouridylate synthase</fullName>
    </alternativeName>
    <alternativeName>
        <fullName evidence="5">tRNA-uridine isomerase</fullName>
    </alternativeName>
</protein>
<dbReference type="PANTHER" id="PTHR13767">
    <property type="entry name" value="TRNA-PSEUDOURIDINE SYNTHASE"/>
    <property type="match status" value="1"/>
</dbReference>
<keyword evidence="4 5" id="KW-0413">Isomerase</keyword>
<dbReference type="InterPro" id="IPR002501">
    <property type="entry name" value="PsdUridine_synth_N"/>
</dbReference>
<comment type="catalytic activity">
    <reaction evidence="1 5">
        <text>uridine(55) in tRNA = pseudouridine(55) in tRNA</text>
        <dbReference type="Rhea" id="RHEA:42532"/>
        <dbReference type="Rhea" id="RHEA-COMP:10101"/>
        <dbReference type="Rhea" id="RHEA-COMP:10102"/>
        <dbReference type="ChEBI" id="CHEBI:65314"/>
        <dbReference type="ChEBI" id="CHEBI:65315"/>
        <dbReference type="EC" id="5.4.99.25"/>
    </reaction>
</comment>
<organism evidence="7 8">
    <name type="scientific">Stecheria intestinalis</name>
    <dbReference type="NCBI Taxonomy" id="2606630"/>
    <lineage>
        <taxon>Bacteria</taxon>
        <taxon>Bacillati</taxon>
        <taxon>Bacillota</taxon>
        <taxon>Erysipelotrichia</taxon>
        <taxon>Erysipelotrichales</taxon>
        <taxon>Erysipelotrichaceae</taxon>
        <taxon>Stecheria</taxon>
    </lineage>
</organism>
<comment type="function">
    <text evidence="5">Responsible for synthesis of pseudouridine from uracil-55 in the psi GC loop of transfer RNAs.</text>
</comment>
<dbReference type="AlphaFoldDB" id="A0A7X2NQA6"/>
<dbReference type="CDD" id="cd02573">
    <property type="entry name" value="PseudoU_synth_EcTruB"/>
    <property type="match status" value="1"/>
</dbReference>
<evidence type="ECO:0000256" key="3">
    <source>
        <dbReference type="ARBA" id="ARBA00022694"/>
    </source>
</evidence>
<evidence type="ECO:0000313" key="7">
    <source>
        <dbReference type="EMBL" id="MSS57534.1"/>
    </source>
</evidence>
<proteinExistence type="inferred from homology"/>
<dbReference type="Pfam" id="PF01509">
    <property type="entry name" value="TruB_N"/>
    <property type="match status" value="1"/>
</dbReference>
<dbReference type="InterPro" id="IPR014780">
    <property type="entry name" value="tRNA_psdUridine_synth_TruB"/>
</dbReference>
<dbReference type="Proteomes" id="UP000461880">
    <property type="component" value="Unassembled WGS sequence"/>
</dbReference>
<dbReference type="EMBL" id="VUMN01000001">
    <property type="protein sequence ID" value="MSS57534.1"/>
    <property type="molecule type" value="Genomic_DNA"/>
</dbReference>
<keyword evidence="8" id="KW-1185">Reference proteome</keyword>
<dbReference type="EC" id="5.4.99.25" evidence="5"/>
<accession>A0A7X2NQA6</accession>
<dbReference type="NCBIfam" id="TIGR00431">
    <property type="entry name" value="TruB"/>
    <property type="match status" value="1"/>
</dbReference>
<evidence type="ECO:0000259" key="6">
    <source>
        <dbReference type="Pfam" id="PF01509"/>
    </source>
</evidence>
<comment type="caution">
    <text evidence="7">The sequence shown here is derived from an EMBL/GenBank/DDBJ whole genome shotgun (WGS) entry which is preliminary data.</text>
</comment>
<gene>
    <name evidence="5 7" type="primary">truB</name>
    <name evidence="7" type="ORF">FYJ51_01235</name>
</gene>
<name>A0A7X2NQA6_9FIRM</name>
<dbReference type="SUPFAM" id="SSF55120">
    <property type="entry name" value="Pseudouridine synthase"/>
    <property type="match status" value="1"/>
</dbReference>